<organism evidence="3 4">
    <name type="scientific">Ktedonospora formicarum</name>
    <dbReference type="NCBI Taxonomy" id="2778364"/>
    <lineage>
        <taxon>Bacteria</taxon>
        <taxon>Bacillati</taxon>
        <taxon>Chloroflexota</taxon>
        <taxon>Ktedonobacteria</taxon>
        <taxon>Ktedonobacterales</taxon>
        <taxon>Ktedonobacteraceae</taxon>
        <taxon>Ktedonospora</taxon>
    </lineage>
</organism>
<comment type="caution">
    <text evidence="3">The sequence shown here is derived from an EMBL/GenBank/DDBJ whole genome shotgun (WGS) entry which is preliminary data.</text>
</comment>
<dbReference type="Pfam" id="PF08662">
    <property type="entry name" value="eIF2A"/>
    <property type="match status" value="1"/>
</dbReference>
<dbReference type="SUPFAM" id="SSF50978">
    <property type="entry name" value="WD40 repeat-like"/>
    <property type="match status" value="1"/>
</dbReference>
<dbReference type="Gene3D" id="2.130.10.10">
    <property type="entry name" value="YVTN repeat-like/Quinoprotein amine dehydrogenase"/>
    <property type="match status" value="2"/>
</dbReference>
<dbReference type="EMBL" id="BNJF01000006">
    <property type="protein sequence ID" value="GHO49908.1"/>
    <property type="molecule type" value="Genomic_DNA"/>
</dbReference>
<keyword evidence="4" id="KW-1185">Reference proteome</keyword>
<accession>A0A8J3ICU0</accession>
<evidence type="ECO:0000313" key="3">
    <source>
        <dbReference type="EMBL" id="GHO49908.1"/>
    </source>
</evidence>
<dbReference type="InterPro" id="IPR001680">
    <property type="entry name" value="WD40_rpt"/>
</dbReference>
<dbReference type="PANTHER" id="PTHR19879">
    <property type="entry name" value="TRANSCRIPTION INITIATION FACTOR TFIID"/>
    <property type="match status" value="1"/>
</dbReference>
<reference evidence="3" key="1">
    <citation type="submission" date="2020-10" db="EMBL/GenBank/DDBJ databases">
        <title>Taxonomic study of unclassified bacteria belonging to the class Ktedonobacteria.</title>
        <authorList>
            <person name="Yabe S."/>
            <person name="Wang C.M."/>
            <person name="Zheng Y."/>
            <person name="Sakai Y."/>
            <person name="Cavaletti L."/>
            <person name="Monciardini P."/>
            <person name="Donadio S."/>
        </authorList>
    </citation>
    <scope>NUCLEOTIDE SEQUENCE</scope>
    <source>
        <strain evidence="3">SOSP1-1</strain>
    </source>
</reference>
<dbReference type="InterPro" id="IPR015943">
    <property type="entry name" value="WD40/YVTN_repeat-like_dom_sf"/>
</dbReference>
<dbReference type="AlphaFoldDB" id="A0A8J3ICU0"/>
<dbReference type="Pfam" id="PF00400">
    <property type="entry name" value="WD40"/>
    <property type="match status" value="1"/>
</dbReference>
<feature type="domain" description="Translation initiation factor beta propellor-like" evidence="2">
    <location>
        <begin position="51"/>
        <end position="158"/>
    </location>
</feature>
<sequence>MCEACDPVSAVSWSPDGTRLAVPLYRGRVSVVNVLDGRELFQYQTAHSIATKDIAWSPDGTRLASLGCSGFSHEQELTYLVTLYNLSDGSTTEIGQGTNYLTSLAWSPDSARLVITGSQTIKLWNGASGHLVDISMAQLGGGSAVAWSPDGQYIATARGKTIHIWEANTERTFSVLQTNAAYGAVECVKWSPDGQSLAAGDADRSVHIWPLESMVPA</sequence>
<evidence type="ECO:0000313" key="4">
    <source>
        <dbReference type="Proteomes" id="UP000612362"/>
    </source>
</evidence>
<protein>
    <recommendedName>
        <fullName evidence="2">Translation initiation factor beta propellor-like domain-containing protein</fullName>
    </recommendedName>
</protein>
<gene>
    <name evidence="3" type="ORF">KSX_80710</name>
</gene>
<dbReference type="PROSITE" id="PS50294">
    <property type="entry name" value="WD_REPEATS_REGION"/>
    <property type="match status" value="1"/>
</dbReference>
<feature type="repeat" description="WD" evidence="1">
    <location>
        <begin position="178"/>
        <end position="217"/>
    </location>
</feature>
<evidence type="ECO:0000256" key="1">
    <source>
        <dbReference type="PROSITE-ProRule" id="PRU00221"/>
    </source>
</evidence>
<dbReference type="Proteomes" id="UP000612362">
    <property type="component" value="Unassembled WGS sequence"/>
</dbReference>
<keyword evidence="1" id="KW-0853">WD repeat</keyword>
<proteinExistence type="predicted"/>
<dbReference type="SMART" id="SM00320">
    <property type="entry name" value="WD40"/>
    <property type="match status" value="4"/>
</dbReference>
<dbReference type="PROSITE" id="PS50082">
    <property type="entry name" value="WD_REPEATS_2"/>
    <property type="match status" value="1"/>
</dbReference>
<evidence type="ECO:0000259" key="2">
    <source>
        <dbReference type="Pfam" id="PF08662"/>
    </source>
</evidence>
<dbReference type="InterPro" id="IPR036322">
    <property type="entry name" value="WD40_repeat_dom_sf"/>
</dbReference>
<dbReference type="InterPro" id="IPR013979">
    <property type="entry name" value="TIF_beta_prop-like"/>
</dbReference>
<name>A0A8J3ICU0_9CHLR</name>
<dbReference type="PANTHER" id="PTHR19879:SF9">
    <property type="entry name" value="TRANSCRIPTION INITIATION FACTOR TFIID SUBUNIT 5"/>
    <property type="match status" value="1"/>
</dbReference>